<dbReference type="Pfam" id="PF00072">
    <property type="entry name" value="Response_reg"/>
    <property type="match status" value="1"/>
</dbReference>
<keyword evidence="14" id="KW-1185">Reference proteome</keyword>
<comment type="caution">
    <text evidence="13">The sequence shown here is derived from an EMBL/GenBank/DDBJ whole genome shotgun (WGS) entry which is preliminary data.</text>
</comment>
<protein>
    <recommendedName>
        <fullName evidence="2">Stage 0 sporulation protein A homolog</fullName>
    </recommendedName>
</protein>
<evidence type="ECO:0000256" key="2">
    <source>
        <dbReference type="ARBA" id="ARBA00018672"/>
    </source>
</evidence>
<dbReference type="PROSITE" id="PS50110">
    <property type="entry name" value="RESPONSE_REGULATORY"/>
    <property type="match status" value="1"/>
</dbReference>
<dbReference type="Pfam" id="PF12833">
    <property type="entry name" value="HTH_18"/>
    <property type="match status" value="1"/>
</dbReference>
<dbReference type="InterPro" id="IPR018060">
    <property type="entry name" value="HTH_AraC"/>
</dbReference>
<evidence type="ECO:0000256" key="4">
    <source>
        <dbReference type="ARBA" id="ARBA00022553"/>
    </source>
</evidence>
<keyword evidence="5" id="KW-0902">Two-component regulatory system</keyword>
<evidence type="ECO:0000256" key="6">
    <source>
        <dbReference type="ARBA" id="ARBA00023015"/>
    </source>
</evidence>
<dbReference type="SMART" id="SM00448">
    <property type="entry name" value="REC"/>
    <property type="match status" value="1"/>
</dbReference>
<keyword evidence="6" id="KW-0805">Transcription regulation</keyword>
<evidence type="ECO:0000256" key="9">
    <source>
        <dbReference type="ARBA" id="ARBA00024867"/>
    </source>
</evidence>
<evidence type="ECO:0000256" key="7">
    <source>
        <dbReference type="ARBA" id="ARBA00023125"/>
    </source>
</evidence>
<feature type="domain" description="Response regulatory" evidence="12">
    <location>
        <begin position="2"/>
        <end position="119"/>
    </location>
</feature>
<keyword evidence="3" id="KW-0963">Cytoplasm</keyword>
<dbReference type="PROSITE" id="PS01124">
    <property type="entry name" value="HTH_ARAC_FAMILY_2"/>
    <property type="match status" value="1"/>
</dbReference>
<evidence type="ECO:0000256" key="3">
    <source>
        <dbReference type="ARBA" id="ARBA00022490"/>
    </source>
</evidence>
<evidence type="ECO:0000313" key="13">
    <source>
        <dbReference type="EMBL" id="MEQ2562294.1"/>
    </source>
</evidence>
<keyword evidence="8" id="KW-0804">Transcription</keyword>
<evidence type="ECO:0000256" key="1">
    <source>
        <dbReference type="ARBA" id="ARBA00004496"/>
    </source>
</evidence>
<feature type="modified residue" description="4-aspartylphosphate" evidence="10">
    <location>
        <position position="54"/>
    </location>
</feature>
<evidence type="ECO:0000259" key="11">
    <source>
        <dbReference type="PROSITE" id="PS01124"/>
    </source>
</evidence>
<dbReference type="PANTHER" id="PTHR42713:SF3">
    <property type="entry name" value="TRANSCRIPTIONAL REGULATORY PROTEIN HPTR"/>
    <property type="match status" value="1"/>
</dbReference>
<reference evidence="13 14" key="1">
    <citation type="submission" date="2024-03" db="EMBL/GenBank/DDBJ databases">
        <title>Human intestinal bacterial collection.</title>
        <authorList>
            <person name="Pauvert C."/>
            <person name="Hitch T.C.A."/>
            <person name="Clavel T."/>
        </authorList>
    </citation>
    <scope>NUCLEOTIDE SEQUENCE [LARGE SCALE GENOMIC DNA]</scope>
    <source>
        <strain evidence="13 14">CLA-AP-H27</strain>
    </source>
</reference>
<comment type="function">
    <text evidence="9">May play the central regulatory role in sporulation. It may be an element of the effector pathway responsible for the activation of sporulation genes in response to nutritional stress. Spo0A may act in concert with spo0H (a sigma factor) to control the expression of some genes that are critical to the sporulation process.</text>
</comment>
<evidence type="ECO:0000256" key="8">
    <source>
        <dbReference type="ARBA" id="ARBA00023163"/>
    </source>
</evidence>
<comment type="subcellular location">
    <subcellularLocation>
        <location evidence="1">Cytoplasm</location>
    </subcellularLocation>
</comment>
<dbReference type="Gene3D" id="1.10.10.60">
    <property type="entry name" value="Homeodomain-like"/>
    <property type="match status" value="2"/>
</dbReference>
<dbReference type="InterPro" id="IPR009057">
    <property type="entry name" value="Homeodomain-like_sf"/>
</dbReference>
<dbReference type="SUPFAM" id="SSF52172">
    <property type="entry name" value="CheY-like"/>
    <property type="match status" value="1"/>
</dbReference>
<dbReference type="SUPFAM" id="SSF46689">
    <property type="entry name" value="Homeodomain-like"/>
    <property type="match status" value="1"/>
</dbReference>
<dbReference type="Proteomes" id="UP001437460">
    <property type="component" value="Unassembled WGS sequence"/>
</dbReference>
<sequence>MKIIIVEDEKSIRNGLVKMLPKLDPEYEVVGSAKDGLEGYQQILAEQPDLVIMDIEMPEMDGLTMLEKLRETGFTGKAVVLTAYSDFSYAKRAIELGIENYLLKPIKIDELKKTLGAVSASLKQEAGTRKIQEKLLSLEQIFRSALLAELTVDEELEAYAENTYGLNSHGTFGILMAYLSDYYDGYYEPAERFLEPYLNTGSEYSVCMLTTVRHRSIVVIFYNMKDPEKIRSWCEKLVVPSAYSNLEHPPIFGWTVCQGLTELASGFEKLEEARMWKLCFPEGRLMTEEELSAARTVPLKYSLDLESQLKQAVVKRDREAYDRILEQTIAYCVEEPHHPDEIREAWTRLVVAMITVSDSMGRVTDNISMRHIVGELSQAISWQRIRELMQSFYDEITGTQEQPESVSLLVKRALSMIETYYNQGITLEELAERLCVTDEYLSMLIKKETGMSFTETVRKMRIERIKELLLHSGLKLNQIAEMVGYSDPKYMSKVFKEEVGMLPAQFRKQNH</sequence>
<dbReference type="InterPro" id="IPR011006">
    <property type="entry name" value="CheY-like_superfamily"/>
</dbReference>
<evidence type="ECO:0000259" key="12">
    <source>
        <dbReference type="PROSITE" id="PS50110"/>
    </source>
</evidence>
<name>A0ABV1HJ05_9FIRM</name>
<dbReference type="SMART" id="SM00342">
    <property type="entry name" value="HTH_ARAC"/>
    <property type="match status" value="1"/>
</dbReference>
<dbReference type="CDD" id="cd17536">
    <property type="entry name" value="REC_YesN-like"/>
    <property type="match status" value="1"/>
</dbReference>
<dbReference type="InterPro" id="IPR001789">
    <property type="entry name" value="Sig_transdc_resp-reg_receiver"/>
</dbReference>
<dbReference type="PANTHER" id="PTHR42713">
    <property type="entry name" value="HISTIDINE KINASE-RELATED"/>
    <property type="match status" value="1"/>
</dbReference>
<accession>A0ABV1HJ05</accession>
<organism evidence="13 14">
    <name type="scientific">Ventrimonas faecis</name>
    <dbReference type="NCBI Taxonomy" id="3133170"/>
    <lineage>
        <taxon>Bacteria</taxon>
        <taxon>Bacillati</taxon>
        <taxon>Bacillota</taxon>
        <taxon>Clostridia</taxon>
        <taxon>Lachnospirales</taxon>
        <taxon>Lachnospiraceae</taxon>
        <taxon>Ventrimonas</taxon>
    </lineage>
</organism>
<gene>
    <name evidence="13" type="ORF">WMO41_03775</name>
</gene>
<evidence type="ECO:0000313" key="14">
    <source>
        <dbReference type="Proteomes" id="UP001437460"/>
    </source>
</evidence>
<keyword evidence="4 10" id="KW-0597">Phosphoprotein</keyword>
<dbReference type="Gene3D" id="3.40.50.2300">
    <property type="match status" value="1"/>
</dbReference>
<feature type="domain" description="HTH araC/xylS-type" evidence="11">
    <location>
        <begin position="411"/>
        <end position="509"/>
    </location>
</feature>
<keyword evidence="7" id="KW-0238">DNA-binding</keyword>
<dbReference type="RefSeq" id="WP_349228623.1">
    <property type="nucleotide sequence ID" value="NZ_JBBMFJ010000005.1"/>
</dbReference>
<evidence type="ECO:0000256" key="10">
    <source>
        <dbReference type="PROSITE-ProRule" id="PRU00169"/>
    </source>
</evidence>
<evidence type="ECO:0000256" key="5">
    <source>
        <dbReference type="ARBA" id="ARBA00023012"/>
    </source>
</evidence>
<dbReference type="InterPro" id="IPR051552">
    <property type="entry name" value="HptR"/>
</dbReference>
<proteinExistence type="predicted"/>
<dbReference type="EMBL" id="JBBMFJ010000005">
    <property type="protein sequence ID" value="MEQ2562294.1"/>
    <property type="molecule type" value="Genomic_DNA"/>
</dbReference>